<evidence type="ECO:0000259" key="1">
    <source>
        <dbReference type="Pfam" id="PF00078"/>
    </source>
</evidence>
<keyword evidence="3" id="KW-1185">Reference proteome</keyword>
<dbReference type="AlphaFoldDB" id="A0A8R2R4K5"/>
<sequence>MADIRFTQCAVRKALFSLDVNKSSGPDGISPIVLKVRAPELAPVLTRLFRHSYVLGVVPHSWKTALVHPIPKKGDRSDPSNYRPIAITSLLCKIMESIINRQLMGYLEEHQLISDRQYGFRKGRSAGDLLALLTHRWAQAVESRGEALGVSLDIAKAFDRHKALLSNNISRDHVDECRNKLVSEIESSLVKISDWGGLNLVQFNPSKTQVCAFTAKKAPFVASPLFGNTHICAKPNMGILGVDISSIVQFGGHLESKAKMASKKLGVLNRAKQYFKPAHRLKLYKAQSIAVQTSMLPRNFLGSMQGYVGDRYAQGSMAEEEKPSL</sequence>
<dbReference type="EnsemblMetazoa" id="XM_038021095.1">
    <property type="protein sequence ID" value="XP_037877023.1"/>
    <property type="gene ID" value="LOC110384916"/>
</dbReference>
<accession>A0A8R2R4K5</accession>
<dbReference type="SUPFAM" id="SSF56672">
    <property type="entry name" value="DNA/RNA polymerases"/>
    <property type="match status" value="1"/>
</dbReference>
<organism evidence="2 3">
    <name type="scientific">Bombyx mori</name>
    <name type="common">Silk moth</name>
    <dbReference type="NCBI Taxonomy" id="7091"/>
    <lineage>
        <taxon>Eukaryota</taxon>
        <taxon>Metazoa</taxon>
        <taxon>Ecdysozoa</taxon>
        <taxon>Arthropoda</taxon>
        <taxon>Hexapoda</taxon>
        <taxon>Insecta</taxon>
        <taxon>Pterygota</taxon>
        <taxon>Neoptera</taxon>
        <taxon>Endopterygota</taxon>
        <taxon>Lepidoptera</taxon>
        <taxon>Glossata</taxon>
        <taxon>Ditrysia</taxon>
        <taxon>Bombycoidea</taxon>
        <taxon>Bombycidae</taxon>
        <taxon>Bombycinae</taxon>
        <taxon>Bombyx</taxon>
    </lineage>
</organism>
<evidence type="ECO:0000313" key="3">
    <source>
        <dbReference type="Proteomes" id="UP000005204"/>
    </source>
</evidence>
<proteinExistence type="predicted"/>
<feature type="domain" description="Reverse transcriptase" evidence="1">
    <location>
        <begin position="70"/>
        <end position="160"/>
    </location>
</feature>
<dbReference type="CDD" id="cd01650">
    <property type="entry name" value="RT_nLTR_like"/>
    <property type="match status" value="1"/>
</dbReference>
<protein>
    <recommendedName>
        <fullName evidence="1">Reverse transcriptase domain-containing protein</fullName>
    </recommendedName>
</protein>
<reference evidence="2" key="2">
    <citation type="submission" date="2022-06" db="UniProtKB">
        <authorList>
            <consortium name="EnsemblMetazoa"/>
        </authorList>
    </citation>
    <scope>IDENTIFICATION</scope>
    <source>
        <strain evidence="2">p50T (Dazao)</strain>
    </source>
</reference>
<evidence type="ECO:0000313" key="2">
    <source>
        <dbReference type="EnsemblMetazoa" id="XP_037877023.1"/>
    </source>
</evidence>
<reference evidence="3" key="1">
    <citation type="journal article" date="2008" name="Insect Biochem. Mol. Biol.">
        <title>The genome of a lepidopteran model insect, the silkworm Bombyx mori.</title>
        <authorList>
            <consortium name="International Silkworm Genome Consortium"/>
        </authorList>
    </citation>
    <scope>NUCLEOTIDE SEQUENCE [LARGE SCALE GENOMIC DNA]</scope>
    <source>
        <strain evidence="3">p50T</strain>
    </source>
</reference>
<dbReference type="PANTHER" id="PTHR19446">
    <property type="entry name" value="REVERSE TRANSCRIPTASES"/>
    <property type="match status" value="1"/>
</dbReference>
<dbReference type="Pfam" id="PF00078">
    <property type="entry name" value="RVT_1"/>
    <property type="match status" value="1"/>
</dbReference>
<dbReference type="InterPro" id="IPR043502">
    <property type="entry name" value="DNA/RNA_pol_sf"/>
</dbReference>
<dbReference type="GO" id="GO:0071897">
    <property type="term" value="P:DNA biosynthetic process"/>
    <property type="evidence" value="ECO:0007669"/>
    <property type="project" value="UniProtKB-ARBA"/>
</dbReference>
<dbReference type="Proteomes" id="UP000005204">
    <property type="component" value="Unassembled WGS sequence"/>
</dbReference>
<dbReference type="InterPro" id="IPR000477">
    <property type="entry name" value="RT_dom"/>
</dbReference>
<name>A0A8R2R4K5_BOMMO</name>